<dbReference type="InterPro" id="IPR015424">
    <property type="entry name" value="PyrdxlP-dep_Trfase"/>
</dbReference>
<accession>A0A7W8NF18</accession>
<dbReference type="InterPro" id="IPR015422">
    <property type="entry name" value="PyrdxlP-dep_Trfase_small"/>
</dbReference>
<gene>
    <name evidence="7" type="ORF">HNQ08_000618</name>
</gene>
<reference evidence="7 8" key="1">
    <citation type="submission" date="2020-08" db="EMBL/GenBank/DDBJ databases">
        <title>Genomic Encyclopedia of Type Strains, Phase IV (KMG-IV): sequencing the most valuable type-strain genomes for metagenomic binning, comparative biology and taxonomic classification.</title>
        <authorList>
            <person name="Goeker M."/>
        </authorList>
    </citation>
    <scope>NUCLEOTIDE SEQUENCE [LARGE SCALE GENOMIC DNA]</scope>
    <source>
        <strain evidence="7 8">DSM 27939</strain>
    </source>
</reference>
<dbReference type="EC" id="2.6.1.19" evidence="7"/>
<dbReference type="PROSITE" id="PS00600">
    <property type="entry name" value="AA_TRANSFER_CLASS_3"/>
    <property type="match status" value="1"/>
</dbReference>
<organism evidence="7 8">
    <name type="scientific">Deinococcus humi</name>
    <dbReference type="NCBI Taxonomy" id="662880"/>
    <lineage>
        <taxon>Bacteria</taxon>
        <taxon>Thermotogati</taxon>
        <taxon>Deinococcota</taxon>
        <taxon>Deinococci</taxon>
        <taxon>Deinococcales</taxon>
        <taxon>Deinococcaceae</taxon>
        <taxon>Deinococcus</taxon>
    </lineage>
</organism>
<dbReference type="PIRSF" id="PIRSF000521">
    <property type="entry name" value="Transaminase_4ab_Lys_Orn"/>
    <property type="match status" value="1"/>
</dbReference>
<proteinExistence type="inferred from homology"/>
<dbReference type="PANTHER" id="PTHR11986:SF58">
    <property type="entry name" value="LEUCINE_METHIONINE RACEMASE"/>
    <property type="match status" value="1"/>
</dbReference>
<evidence type="ECO:0000256" key="3">
    <source>
        <dbReference type="ARBA" id="ARBA00022576"/>
    </source>
</evidence>
<dbReference type="AlphaFoldDB" id="A0A7W8NF18"/>
<dbReference type="NCBIfam" id="NF004426">
    <property type="entry name" value="PRK05769.1"/>
    <property type="match status" value="1"/>
</dbReference>
<dbReference type="Pfam" id="PF00202">
    <property type="entry name" value="Aminotran_3"/>
    <property type="match status" value="1"/>
</dbReference>
<dbReference type="InterPro" id="IPR015421">
    <property type="entry name" value="PyrdxlP-dep_Trfase_major"/>
</dbReference>
<keyword evidence="4 7" id="KW-0808">Transferase</keyword>
<dbReference type="GO" id="GO:0042802">
    <property type="term" value="F:identical protein binding"/>
    <property type="evidence" value="ECO:0007669"/>
    <property type="project" value="TreeGrafter"/>
</dbReference>
<dbReference type="Gene3D" id="3.40.640.10">
    <property type="entry name" value="Type I PLP-dependent aspartate aminotransferase-like (Major domain)"/>
    <property type="match status" value="1"/>
</dbReference>
<evidence type="ECO:0000313" key="8">
    <source>
        <dbReference type="Proteomes" id="UP000552709"/>
    </source>
</evidence>
<dbReference type="EMBL" id="JACHFL010000001">
    <property type="protein sequence ID" value="MBB5361547.1"/>
    <property type="molecule type" value="Genomic_DNA"/>
</dbReference>
<evidence type="ECO:0000313" key="7">
    <source>
        <dbReference type="EMBL" id="MBB5361547.1"/>
    </source>
</evidence>
<dbReference type="Gene3D" id="3.90.1150.10">
    <property type="entry name" value="Aspartate Aminotransferase, domain 1"/>
    <property type="match status" value="1"/>
</dbReference>
<dbReference type="FunFam" id="3.40.640.10:FF:000013">
    <property type="entry name" value="4-aminobutyrate aminotransferase"/>
    <property type="match status" value="1"/>
</dbReference>
<comment type="similarity">
    <text evidence="2 6">Belongs to the class-III pyridoxal-phosphate-dependent aminotransferase family.</text>
</comment>
<dbReference type="GO" id="GO:0034386">
    <property type="term" value="F:4-aminobutyrate:2-oxoglutarate transaminase activity"/>
    <property type="evidence" value="ECO:0007669"/>
    <property type="project" value="UniProtKB-EC"/>
</dbReference>
<keyword evidence="8" id="KW-1185">Reference proteome</keyword>
<dbReference type="SUPFAM" id="SSF53383">
    <property type="entry name" value="PLP-dependent transferases"/>
    <property type="match status" value="1"/>
</dbReference>
<dbReference type="CDD" id="cd00610">
    <property type="entry name" value="OAT_like"/>
    <property type="match status" value="1"/>
</dbReference>
<dbReference type="RefSeq" id="WP_184127605.1">
    <property type="nucleotide sequence ID" value="NZ_JACHFL010000001.1"/>
</dbReference>
<name>A0A7W8NF18_9DEIO</name>
<evidence type="ECO:0000256" key="2">
    <source>
        <dbReference type="ARBA" id="ARBA00008954"/>
    </source>
</evidence>
<protein>
    <submittedName>
        <fullName evidence="7">4-aminobutyrate aminotransferase</fullName>
        <ecNumber evidence="7">2.6.1.19</ecNumber>
    </submittedName>
</protein>
<dbReference type="PANTHER" id="PTHR11986">
    <property type="entry name" value="AMINOTRANSFERASE CLASS III"/>
    <property type="match status" value="1"/>
</dbReference>
<sequence>MTTATKSRQPILKTALPGPKTRAIMDRDAQHLSTSYVRPYPFVPDHGEGVWLSDPDGNTMLDFFAGIAVSTTGHAHPHVVKAVQEQVTRFTHVCLSDYPQEVTTSLAERLVKHVERSLPDGSTEKWRVFFGNSGAEAVEAAVKLARNHTGRSHIISTMGSFHGRTYGAITLTGSKTKYKRGFGPLLPAVSHVPYPNPFRPPLGSTPEACGQAVLNHIRELFVGVIPADEVAAIIVEPMQGEGGYIVPPADFLPGLRQLCDEHGIMLIYDEVQAGMGRTGKMFSFQQFEQYGEVQPDMITVAKGIASGMPISALLAKESVMTWPVGSHGSTYGGNPVAAAAAHATLDLIEGVVKHPGCGESLMQNAADVGAYLLSELNKMQSEFPFLGDVRGQGLFIGLEFVKPDGSPDGKLRDRASTAIFERGLLNLDCGEAVIRVSPPLILTREDAETGLDIMREALRDLAQAEAVPSA</sequence>
<evidence type="ECO:0000256" key="1">
    <source>
        <dbReference type="ARBA" id="ARBA00001933"/>
    </source>
</evidence>
<dbReference type="Proteomes" id="UP000552709">
    <property type="component" value="Unassembled WGS sequence"/>
</dbReference>
<evidence type="ECO:0000256" key="4">
    <source>
        <dbReference type="ARBA" id="ARBA00022679"/>
    </source>
</evidence>
<keyword evidence="3 7" id="KW-0032">Aminotransferase</keyword>
<keyword evidence="5 6" id="KW-0663">Pyridoxal phosphate</keyword>
<comment type="caution">
    <text evidence="7">The sequence shown here is derived from an EMBL/GenBank/DDBJ whole genome shotgun (WGS) entry which is preliminary data.</text>
</comment>
<dbReference type="GO" id="GO:0030170">
    <property type="term" value="F:pyridoxal phosphate binding"/>
    <property type="evidence" value="ECO:0007669"/>
    <property type="project" value="InterPro"/>
</dbReference>
<dbReference type="InterPro" id="IPR050103">
    <property type="entry name" value="Class-III_PLP-dep_AT"/>
</dbReference>
<dbReference type="InterPro" id="IPR049704">
    <property type="entry name" value="Aminotrans_3_PPA_site"/>
</dbReference>
<evidence type="ECO:0000256" key="5">
    <source>
        <dbReference type="ARBA" id="ARBA00022898"/>
    </source>
</evidence>
<comment type="cofactor">
    <cofactor evidence="1">
        <name>pyridoxal 5'-phosphate</name>
        <dbReference type="ChEBI" id="CHEBI:597326"/>
    </cofactor>
</comment>
<evidence type="ECO:0000256" key="6">
    <source>
        <dbReference type="RuleBase" id="RU003560"/>
    </source>
</evidence>
<dbReference type="InterPro" id="IPR005814">
    <property type="entry name" value="Aminotrans_3"/>
</dbReference>